<accession>A0A0J9EMI6</accession>
<gene>
    <name evidence="1" type="ORF">BDDG_12034</name>
</gene>
<name>A0A0J9EMI6_AJEDA</name>
<organism evidence="1">
    <name type="scientific">Ajellomyces dermatitidis (strain ATCC 18188 / CBS 674.68)</name>
    <name type="common">Blastomyces dermatitidis</name>
    <dbReference type="NCBI Taxonomy" id="653446"/>
    <lineage>
        <taxon>Eukaryota</taxon>
        <taxon>Fungi</taxon>
        <taxon>Dikarya</taxon>
        <taxon>Ascomycota</taxon>
        <taxon>Pezizomycotina</taxon>
        <taxon>Eurotiomycetes</taxon>
        <taxon>Eurotiomycetidae</taxon>
        <taxon>Onygenales</taxon>
        <taxon>Ajellomycetaceae</taxon>
        <taxon>Blastomyces</taxon>
    </lineage>
</organism>
<dbReference type="Proteomes" id="UP000007802">
    <property type="component" value="Unassembled WGS sequence"/>
</dbReference>
<sequence length="69" mass="7653">MAAACVEASLTLAPRVYLVREQPPRKNGPRLLTTINSVVMNHSDGITLDEEIICPLLYAPYMRLSLARV</sequence>
<protein>
    <submittedName>
        <fullName evidence="1">Uncharacterized protein</fullName>
    </submittedName>
</protein>
<reference evidence="1" key="1">
    <citation type="submission" date="2010-03" db="EMBL/GenBank/DDBJ databases">
        <title>Annotation of Blastomyces dermatitidis strain ATCC 18188.</title>
        <authorList>
            <consortium name="The Broad Institute Genome Sequencing Platform"/>
            <consortium name="Broad Institute Genome Sequencing Center for Infectious Disease."/>
            <person name="Cuomo C."/>
            <person name="Klein B."/>
            <person name="Sullivan T."/>
            <person name="Heitman J."/>
            <person name="Young S."/>
            <person name="Zeng Q."/>
            <person name="Gargeya S."/>
            <person name="Alvarado L."/>
            <person name="Berlin A.M."/>
            <person name="Chapman S.B."/>
            <person name="Chen Z."/>
            <person name="Freedman E."/>
            <person name="Gellesch M."/>
            <person name="Goldberg J."/>
            <person name="Griggs A."/>
            <person name="Gujja S."/>
            <person name="Heilman E."/>
            <person name="Heiman D."/>
            <person name="Howarth C."/>
            <person name="Mehta T."/>
            <person name="Neiman D."/>
            <person name="Pearson M."/>
            <person name="Roberts A."/>
            <person name="Saif S."/>
            <person name="Shea T."/>
            <person name="Shenoy N."/>
            <person name="Sisk P."/>
            <person name="Stolte C."/>
            <person name="Sykes S."/>
            <person name="White J."/>
            <person name="Yandava C."/>
            <person name="Haas B."/>
            <person name="Nusbaum C."/>
            <person name="Birren B."/>
        </authorList>
    </citation>
    <scope>NUCLEOTIDE SEQUENCE</scope>
    <source>
        <strain evidence="1">ATCC 18188</strain>
    </source>
</reference>
<dbReference type="AlphaFoldDB" id="A0A0J9EMI6"/>
<dbReference type="EMBL" id="GG749421">
    <property type="protein sequence ID" value="KMW67296.1"/>
    <property type="molecule type" value="Genomic_DNA"/>
</dbReference>
<evidence type="ECO:0000313" key="1">
    <source>
        <dbReference type="EMBL" id="KMW67296.1"/>
    </source>
</evidence>
<proteinExistence type="predicted"/>